<proteinExistence type="predicted"/>
<feature type="domain" description="ATP-citrate synthase/succinyl-CoA ligase C-terminal" evidence="2">
    <location>
        <begin position="352"/>
        <end position="509"/>
    </location>
</feature>
<dbReference type="SUPFAM" id="SSF52210">
    <property type="entry name" value="Succinyl-CoA synthetase domains"/>
    <property type="match status" value="2"/>
</dbReference>
<dbReference type="Pfam" id="PF02629">
    <property type="entry name" value="CoA_binding"/>
    <property type="match status" value="1"/>
</dbReference>
<dbReference type="Gene3D" id="3.40.50.261">
    <property type="entry name" value="Succinyl-CoA synthetase domains"/>
    <property type="match status" value="2"/>
</dbReference>
<evidence type="ECO:0000259" key="3">
    <source>
        <dbReference type="Pfam" id="PF02629"/>
    </source>
</evidence>
<dbReference type="NCBIfam" id="NF004760">
    <property type="entry name" value="PRK06091.1"/>
    <property type="match status" value="1"/>
</dbReference>
<dbReference type="PANTHER" id="PTHR11117">
    <property type="entry name" value="SUCCINYL-COA LIGASE SUBUNIT ALPHA"/>
    <property type="match status" value="1"/>
</dbReference>
<reference evidence="4 5" key="1">
    <citation type="submission" date="2021-03" db="EMBL/GenBank/DDBJ databases">
        <title>Sneathiella sp. CAU 1612 isolated from Kang Won-do.</title>
        <authorList>
            <person name="Kim W."/>
        </authorList>
    </citation>
    <scope>NUCLEOTIDE SEQUENCE [LARGE SCALE GENOMIC DNA]</scope>
    <source>
        <strain evidence="4 5">CAU 1612</strain>
    </source>
</reference>
<evidence type="ECO:0000259" key="2">
    <source>
        <dbReference type="Pfam" id="PF00549"/>
    </source>
</evidence>
<comment type="caution">
    <text evidence="4">The sequence shown here is derived from an EMBL/GenBank/DDBJ whole genome shotgun (WGS) entry which is preliminary data.</text>
</comment>
<feature type="domain" description="CoA-binding" evidence="3">
    <location>
        <begin position="191"/>
        <end position="284"/>
    </location>
</feature>
<evidence type="ECO:0000313" key="4">
    <source>
        <dbReference type="EMBL" id="MBO0333968.1"/>
    </source>
</evidence>
<dbReference type="EMBL" id="JAFLNC010000003">
    <property type="protein sequence ID" value="MBO0333968.1"/>
    <property type="molecule type" value="Genomic_DNA"/>
</dbReference>
<keyword evidence="1" id="KW-0816">Tricarboxylic acid cycle</keyword>
<protein>
    <submittedName>
        <fullName evidence="4">Acyl-CoA synthetase FdrA</fullName>
    </submittedName>
</protein>
<gene>
    <name evidence="4" type="primary">fdrA</name>
    <name evidence="4" type="ORF">J0X12_10095</name>
</gene>
<dbReference type="Proteomes" id="UP000664761">
    <property type="component" value="Unassembled WGS sequence"/>
</dbReference>
<organism evidence="4 5">
    <name type="scientific">Sneathiella sedimenti</name>
    <dbReference type="NCBI Taxonomy" id="2816034"/>
    <lineage>
        <taxon>Bacteria</taxon>
        <taxon>Pseudomonadati</taxon>
        <taxon>Pseudomonadota</taxon>
        <taxon>Alphaproteobacteria</taxon>
        <taxon>Sneathiellales</taxon>
        <taxon>Sneathiellaceae</taxon>
        <taxon>Sneathiella</taxon>
    </lineage>
</organism>
<sequence length="518" mass="54086">METRTKIYQNIYQDSVALMRISATISDMPGIEQASGLMGTTTNLDLLLESGLLDARPNTKPSDLLFVIKGKPEALDDAFTAAEIALAPKESSESSGGVKRLAPTSLLGALEEAPMANLALISTPGEFAAAEAMKALRAGLNVLLFSDNISVEQEIILKKYAAEKSLLFMGPDCGTAIISGVPLAFANVVRQGNIGIIGASGTGIQQVSSLIDQLGSGVSHAIGTGGHDLSKEVGGLTMLAGIHALANDPQTKVITLISKPPAKEVADKVLAAASKTGKPIVVNFLGADASQIKGPHITAASTLEEAAHRAVALDKGEAADFTSAGPDDLGINERSKIIARTIKSPQRYLRGLYTGGTFCYEAQLLLQNHLSDICSNGPVGNAQKMTSPFRSEGHTVIDLGDDVFTRGKPHPMIDPTPRNERILQEANDPETAVILLDVVLGYGSHDDPAGELAKTIGAARTSLKGSGPAYIASICGTVNDPQNLADQKAKLEAEGVTLCASNAEAVILALQVVKRSQQ</sequence>
<evidence type="ECO:0000256" key="1">
    <source>
        <dbReference type="ARBA" id="ARBA00022532"/>
    </source>
</evidence>
<dbReference type="Pfam" id="PF00549">
    <property type="entry name" value="Ligase_CoA"/>
    <property type="match status" value="1"/>
</dbReference>
<name>A0ABS3F6K9_9PROT</name>
<evidence type="ECO:0000313" key="5">
    <source>
        <dbReference type="Proteomes" id="UP000664761"/>
    </source>
</evidence>
<dbReference type="InterPro" id="IPR005811">
    <property type="entry name" value="SUCC_ACL_C"/>
</dbReference>
<dbReference type="RefSeq" id="WP_207045140.1">
    <property type="nucleotide sequence ID" value="NZ_JAFLNC010000003.1"/>
</dbReference>
<dbReference type="InterPro" id="IPR003781">
    <property type="entry name" value="CoA-bd"/>
</dbReference>
<dbReference type="Gene3D" id="3.40.50.720">
    <property type="entry name" value="NAD(P)-binding Rossmann-like Domain"/>
    <property type="match status" value="1"/>
</dbReference>
<keyword evidence="5" id="KW-1185">Reference proteome</keyword>
<dbReference type="PANTHER" id="PTHR11117:SF24">
    <property type="entry name" value="PROTEIN FDRA"/>
    <property type="match status" value="1"/>
</dbReference>
<accession>A0ABS3F6K9</accession>
<dbReference type="InterPro" id="IPR016102">
    <property type="entry name" value="Succinyl-CoA_synth-like"/>
</dbReference>